<dbReference type="VEuPathDB" id="VectorBase:GBRI000598"/>
<dbReference type="Pfam" id="PF02536">
    <property type="entry name" value="mTERF"/>
    <property type="match status" value="1"/>
</dbReference>
<organism evidence="3 4">
    <name type="scientific">Glossina brevipalpis</name>
    <dbReference type="NCBI Taxonomy" id="37001"/>
    <lineage>
        <taxon>Eukaryota</taxon>
        <taxon>Metazoa</taxon>
        <taxon>Ecdysozoa</taxon>
        <taxon>Arthropoda</taxon>
        <taxon>Hexapoda</taxon>
        <taxon>Insecta</taxon>
        <taxon>Pterygota</taxon>
        <taxon>Neoptera</taxon>
        <taxon>Endopterygota</taxon>
        <taxon>Diptera</taxon>
        <taxon>Brachycera</taxon>
        <taxon>Muscomorpha</taxon>
        <taxon>Hippoboscoidea</taxon>
        <taxon>Glossinidae</taxon>
        <taxon>Glossina</taxon>
    </lineage>
</organism>
<dbReference type="AlphaFoldDB" id="A0A1A9VZM1"/>
<keyword evidence="4" id="KW-1185">Reference proteome</keyword>
<dbReference type="SMART" id="SM00733">
    <property type="entry name" value="Mterf"/>
    <property type="match status" value="3"/>
</dbReference>
<dbReference type="GO" id="GO:0003676">
    <property type="term" value="F:nucleic acid binding"/>
    <property type="evidence" value="ECO:0007669"/>
    <property type="project" value="InterPro"/>
</dbReference>
<dbReference type="InterPro" id="IPR038538">
    <property type="entry name" value="MTERF_sf"/>
</dbReference>
<sequence length="413" mass="48335">MQSVQKLLPIVVNLPRRLVGSFPLFVSHARNVNRSKLWSNRTLLYSTLHHGVDGVISELDTDYIVPYQKQDESFISVNNMKKLLKDSLDLSYGEIEQIVNNAGVQNIKDGTLISTVEMLIKAGIRKECFIDFPWIITLQRPQLKDKLVLLCTLNGLKDVNDFISYLRLPFLRLRKIIRNLNNEKKYASYGNRAYYFSEKLALHPYIVNKHLAKRLFVLEMPCDMFEKNLELMLKYKIDSMSILKDLWVFLYAPSIVETRLKRAKLGKKDKIKPWMIKCREPTLKRCLQLTQEKLEVLGDKQTAEEYIAERLQITVEEARAVMKRYGQVRSVRVTKIKEVFDYLLDEAGFSTLEIAQVPRILCSSLKTTKKRLEEIKKLGCHSHSLMVVCRSKLQYQAWIERWKKMNQIKETQK</sequence>
<name>A0A1A9VZM1_9MUSC</name>
<dbReference type="GO" id="GO:0006393">
    <property type="term" value="P:termination of mitochondrial transcription"/>
    <property type="evidence" value="ECO:0007669"/>
    <property type="project" value="TreeGrafter"/>
</dbReference>
<reference evidence="4" key="1">
    <citation type="submission" date="2014-03" db="EMBL/GenBank/DDBJ databases">
        <authorList>
            <person name="Aksoy S."/>
            <person name="Warren W."/>
            <person name="Wilson R.K."/>
        </authorList>
    </citation>
    <scope>NUCLEOTIDE SEQUENCE [LARGE SCALE GENOMIC DNA]</scope>
    <source>
        <strain evidence="4">IAEA</strain>
    </source>
</reference>
<comment type="similarity">
    <text evidence="1">Belongs to the mTERF family.</text>
</comment>
<evidence type="ECO:0000313" key="3">
    <source>
        <dbReference type="EnsemblMetazoa" id="GBRI000598-PA"/>
    </source>
</evidence>
<protein>
    <recommendedName>
        <fullName evidence="5">Transcription termination factor, mitochondrial</fullName>
    </recommendedName>
</protein>
<keyword evidence="2" id="KW-0809">Transit peptide</keyword>
<dbReference type="InterPro" id="IPR003690">
    <property type="entry name" value="MTERF"/>
</dbReference>
<evidence type="ECO:0000256" key="1">
    <source>
        <dbReference type="ARBA" id="ARBA00007692"/>
    </source>
</evidence>
<reference evidence="3" key="2">
    <citation type="submission" date="2020-05" db="UniProtKB">
        <authorList>
            <consortium name="EnsemblMetazoa"/>
        </authorList>
    </citation>
    <scope>IDENTIFICATION</scope>
    <source>
        <strain evidence="3">IAEA</strain>
    </source>
</reference>
<dbReference type="Proteomes" id="UP000091820">
    <property type="component" value="Unassembled WGS sequence"/>
</dbReference>
<dbReference type="STRING" id="37001.A0A1A9VZM1"/>
<dbReference type="PANTHER" id="PTHR15437:SF6">
    <property type="entry name" value="TRANSCRIPTION TERMINATION FACTOR, MITOCHONDRIAL"/>
    <property type="match status" value="1"/>
</dbReference>
<accession>A0A1A9VZM1</accession>
<evidence type="ECO:0008006" key="5">
    <source>
        <dbReference type="Google" id="ProtNLM"/>
    </source>
</evidence>
<evidence type="ECO:0000313" key="4">
    <source>
        <dbReference type="Proteomes" id="UP000091820"/>
    </source>
</evidence>
<evidence type="ECO:0000256" key="2">
    <source>
        <dbReference type="ARBA" id="ARBA00022946"/>
    </source>
</evidence>
<dbReference type="GO" id="GO:0005759">
    <property type="term" value="C:mitochondrial matrix"/>
    <property type="evidence" value="ECO:0007669"/>
    <property type="project" value="TreeGrafter"/>
</dbReference>
<dbReference type="Gene3D" id="1.25.70.10">
    <property type="entry name" value="Transcription termination factor 3, mitochondrial"/>
    <property type="match status" value="1"/>
</dbReference>
<proteinExistence type="inferred from homology"/>
<dbReference type="EnsemblMetazoa" id="GBRI000598-RA">
    <property type="protein sequence ID" value="GBRI000598-PA"/>
    <property type="gene ID" value="GBRI000598"/>
</dbReference>
<dbReference type="PANTHER" id="PTHR15437">
    <property type="entry name" value="TRANSCRIPTION TERMINATION FACTOR, MITOCHONDRIAL"/>
    <property type="match status" value="1"/>
</dbReference>